<sequence>MSQLIGRISKLSSPLNRRRFSTTPYLYLGREVVGESPCGGNVVNFNLYDPRKEERAVIENQTLSKHLRESSRIGSSRGWLAMMNKRDSTVRLTNILNNNPSKKTISLPPLIKDETERLINVSVSSNDGDCVAVASARSDGSRLSMCRVGDSEWTRVDLPCPSFRLSPVMYSDRDRKFYVNSCSSDYTGPTDFTSKYGPVNAYVRFPLSNSPKLDLRRLNIHQLFVQSPSGESFIVMWCLDCMTDKGEAVEWKDKMSNQRDLLIKTRNIMVYRQDTEKGTGPYTKDIGDLCIFVGENEPFCLSASDYPGLKPNSVYFAGRCSGYGICDLASSTISYLSDSPIRHPLFWIPPQK</sequence>
<feature type="domain" description="KIB1-4 beta-propeller" evidence="1">
    <location>
        <begin position="61"/>
        <end position="317"/>
    </location>
</feature>
<evidence type="ECO:0000259" key="1">
    <source>
        <dbReference type="Pfam" id="PF03478"/>
    </source>
</evidence>
<accession>A0A078JYP2</accession>
<dbReference type="Pfam" id="PF03478">
    <property type="entry name" value="Beta-prop_KIB1-4"/>
    <property type="match status" value="1"/>
</dbReference>
<dbReference type="OMA" id="ILYPITH"/>
<organism evidence="3">
    <name type="scientific">Brassica napus</name>
    <name type="common">Rape</name>
    <dbReference type="NCBI Taxonomy" id="3708"/>
    <lineage>
        <taxon>Eukaryota</taxon>
        <taxon>Viridiplantae</taxon>
        <taxon>Streptophyta</taxon>
        <taxon>Embryophyta</taxon>
        <taxon>Tracheophyta</taxon>
        <taxon>Spermatophyta</taxon>
        <taxon>Magnoliopsida</taxon>
        <taxon>eudicotyledons</taxon>
        <taxon>Gunneridae</taxon>
        <taxon>Pentapetalae</taxon>
        <taxon>rosids</taxon>
        <taxon>malvids</taxon>
        <taxon>Brassicales</taxon>
        <taxon>Brassicaceae</taxon>
        <taxon>Brassiceae</taxon>
        <taxon>Brassica</taxon>
    </lineage>
</organism>
<dbReference type="PaxDb" id="3708-A0A078JYP2"/>
<protein>
    <submittedName>
        <fullName evidence="2">(rape) hypothetical protein</fullName>
    </submittedName>
    <submittedName>
        <fullName evidence="3">BnaCnng74420D protein</fullName>
    </submittedName>
</protein>
<dbReference type="AlphaFoldDB" id="A0A078JYP2"/>
<dbReference type="InterPro" id="IPR050942">
    <property type="entry name" value="F-box_BR-signaling"/>
</dbReference>
<reference evidence="3" key="1">
    <citation type="journal article" date="2014" name="Science">
        <title>Plant genetics. Early allopolyploid evolution in the post-Neolithic Brassica napus oilseed genome.</title>
        <authorList>
            <person name="Chalhoub B."/>
            <person name="Denoeud F."/>
            <person name="Liu S."/>
            <person name="Parkin I.A."/>
            <person name="Tang H."/>
            <person name="Wang X."/>
            <person name="Chiquet J."/>
            <person name="Belcram H."/>
            <person name="Tong C."/>
            <person name="Samans B."/>
            <person name="Correa M."/>
            <person name="Da Silva C."/>
            <person name="Just J."/>
            <person name="Falentin C."/>
            <person name="Koh C.S."/>
            <person name="Le Clainche I."/>
            <person name="Bernard M."/>
            <person name="Bento P."/>
            <person name="Noel B."/>
            <person name="Labadie K."/>
            <person name="Alberti A."/>
            <person name="Charles M."/>
            <person name="Arnaud D."/>
            <person name="Guo H."/>
            <person name="Daviaud C."/>
            <person name="Alamery S."/>
            <person name="Jabbari K."/>
            <person name="Zhao M."/>
            <person name="Edger P.P."/>
            <person name="Chelaifa H."/>
            <person name="Tack D."/>
            <person name="Lassalle G."/>
            <person name="Mestiri I."/>
            <person name="Schnel N."/>
            <person name="Le Paslier M.C."/>
            <person name="Fan G."/>
            <person name="Renault V."/>
            <person name="Bayer P.E."/>
            <person name="Golicz A.A."/>
            <person name="Manoli S."/>
            <person name="Lee T.H."/>
            <person name="Thi V.H."/>
            <person name="Chalabi S."/>
            <person name="Hu Q."/>
            <person name="Fan C."/>
            <person name="Tollenaere R."/>
            <person name="Lu Y."/>
            <person name="Battail C."/>
            <person name="Shen J."/>
            <person name="Sidebottom C.H."/>
            <person name="Wang X."/>
            <person name="Canaguier A."/>
            <person name="Chauveau A."/>
            <person name="Berard A."/>
            <person name="Deniot G."/>
            <person name="Guan M."/>
            <person name="Liu Z."/>
            <person name="Sun F."/>
            <person name="Lim Y.P."/>
            <person name="Lyons E."/>
            <person name="Town C.D."/>
            <person name="Bancroft I."/>
            <person name="Wang X."/>
            <person name="Meng J."/>
            <person name="Ma J."/>
            <person name="Pires J.C."/>
            <person name="King G.J."/>
            <person name="Brunel D."/>
            <person name="Delourme R."/>
            <person name="Renard M."/>
            <person name="Aury J.M."/>
            <person name="Adams K.L."/>
            <person name="Batley J."/>
            <person name="Snowdon R.J."/>
            <person name="Tost J."/>
            <person name="Edwards D."/>
            <person name="Zhou Y."/>
            <person name="Hua W."/>
            <person name="Sharpe A.G."/>
            <person name="Paterson A.H."/>
            <person name="Guan C."/>
            <person name="Wincker P."/>
        </authorList>
    </citation>
    <scope>NUCLEOTIDE SEQUENCE [LARGE SCALE GENOMIC DNA]</scope>
</reference>
<dbReference type="EMBL" id="HG994359">
    <property type="protein sequence ID" value="CAF2102415.1"/>
    <property type="molecule type" value="Genomic_DNA"/>
</dbReference>
<proteinExistence type="predicted"/>
<reference evidence="2" key="3">
    <citation type="submission" date="2021-01" db="EMBL/GenBank/DDBJ databases">
        <authorList>
            <consortium name="Genoscope - CEA"/>
            <person name="William W."/>
        </authorList>
    </citation>
    <scope>NUCLEOTIDE SEQUENCE</scope>
</reference>
<reference evidence="3" key="2">
    <citation type="submission" date="2014-06" db="EMBL/GenBank/DDBJ databases">
        <authorList>
            <person name="Genoscope - CEA"/>
        </authorList>
    </citation>
    <scope>NUCLEOTIDE SEQUENCE</scope>
</reference>
<dbReference type="PANTHER" id="PTHR44259">
    <property type="entry name" value="OS07G0183000 PROTEIN-RELATED"/>
    <property type="match status" value="1"/>
</dbReference>
<dbReference type="Proteomes" id="UP001295469">
    <property type="component" value="Chromosome A05"/>
</dbReference>
<dbReference type="InterPro" id="IPR005174">
    <property type="entry name" value="KIB1-4_b-propeller"/>
</dbReference>
<evidence type="ECO:0000313" key="2">
    <source>
        <dbReference type="EMBL" id="CAF2102415.1"/>
    </source>
</evidence>
<dbReference type="PANTHER" id="PTHR44259:SF90">
    <property type="entry name" value="DUF295 DOMAIN-CONTAINING PROTEIN"/>
    <property type="match status" value="1"/>
</dbReference>
<dbReference type="Gramene" id="CDY71779">
    <property type="protein sequence ID" value="CDY71779"/>
    <property type="gene ID" value="GSBRNA2T00020191001"/>
</dbReference>
<gene>
    <name evidence="3" type="primary">BnaCnng74420D</name>
    <name evidence="2" type="ORF">DARMORV10_A05P39230.1</name>
    <name evidence="3" type="ORF">GSBRNA2T00020191001</name>
</gene>
<evidence type="ECO:0000313" key="3">
    <source>
        <dbReference type="EMBL" id="CDY71779.1"/>
    </source>
</evidence>
<dbReference type="SUPFAM" id="SSF82171">
    <property type="entry name" value="DPP6 N-terminal domain-like"/>
    <property type="match status" value="1"/>
</dbReference>
<name>A0A078JYP2_BRANA</name>
<dbReference type="EMBL" id="LK047463">
    <property type="protein sequence ID" value="CDY71779.1"/>
    <property type="molecule type" value="Genomic_DNA"/>
</dbReference>